<evidence type="ECO:0000256" key="1">
    <source>
        <dbReference type="ARBA" id="ARBA00022723"/>
    </source>
</evidence>
<dbReference type="InterPro" id="IPR036226">
    <property type="entry name" value="LipOase_C_sf"/>
</dbReference>
<dbReference type="PROSITE" id="PS51393">
    <property type="entry name" value="LIPOXYGENASE_3"/>
    <property type="match status" value="1"/>
</dbReference>
<dbReference type="Gene3D" id="1.20.245.10">
    <property type="entry name" value="Lipoxygenase-1, Domain 5"/>
    <property type="match status" value="1"/>
</dbReference>
<dbReference type="Proteomes" id="UP000812440">
    <property type="component" value="Unassembled WGS sequence"/>
</dbReference>
<dbReference type="Pfam" id="PF00305">
    <property type="entry name" value="Lipoxygenase"/>
    <property type="match status" value="1"/>
</dbReference>
<comment type="caution">
    <text evidence="5">The sequence shown here is derived from an EMBL/GenBank/DDBJ whole genome shotgun (WGS) entry which is preliminary data.</text>
</comment>
<sequence>MPLVPPPSIGRLIIPHLRYTLEINTLARSELVGPGGSFDQAVVTGNGGIQEILLRGMNDMTYTSLCLPDDIESRGVQSIPNYFYKEDGMKIWKAMESYISNIVHYYYLTDETVSKDPELQVWVAEIFDKGFLSNKSSGIPSTIGNRVELTKYLTMIMFTCSAQHAAVNSGQFDFYSWLPNGPTTMRKPPPASKGSVTYQNIMEALPAVNTTAIAIAAVDLLSTEPSDRTTGKLHKCLFCRGDARKFVEEFRGKLVEISKSIKERNQDKKLKYNYLDPDLIESSVSI</sequence>
<dbReference type="InterPro" id="IPR013819">
    <property type="entry name" value="LipOase_C"/>
</dbReference>
<keyword evidence="2" id="KW-0223">Dioxygenase</keyword>
<protein>
    <recommendedName>
        <fullName evidence="4">Lipoxygenase domain-containing protein</fullName>
    </recommendedName>
</protein>
<dbReference type="OrthoDB" id="407298at2759"/>
<gene>
    <name evidence="5" type="ORF">GDO86_018153</name>
</gene>
<dbReference type="PANTHER" id="PTHR11771">
    <property type="entry name" value="LIPOXYGENASE"/>
    <property type="match status" value="1"/>
</dbReference>
<accession>A0A8T2IGR0</accession>
<evidence type="ECO:0000256" key="2">
    <source>
        <dbReference type="ARBA" id="ARBA00022964"/>
    </source>
</evidence>
<feature type="domain" description="Lipoxygenase" evidence="4">
    <location>
        <begin position="1"/>
        <end position="286"/>
    </location>
</feature>
<dbReference type="SUPFAM" id="SSF48484">
    <property type="entry name" value="Lipoxigenase"/>
    <property type="match status" value="1"/>
</dbReference>
<keyword evidence="3" id="KW-0560">Oxidoreductase</keyword>
<name>A0A8T2IGR0_9PIPI</name>
<proteinExistence type="predicted"/>
<dbReference type="AlphaFoldDB" id="A0A8T2IGR0"/>
<dbReference type="GO" id="GO:0016702">
    <property type="term" value="F:oxidoreductase activity, acting on single donors with incorporation of molecular oxygen, incorporation of two atoms of oxygen"/>
    <property type="evidence" value="ECO:0007669"/>
    <property type="project" value="InterPro"/>
</dbReference>
<evidence type="ECO:0000313" key="6">
    <source>
        <dbReference type="Proteomes" id="UP000812440"/>
    </source>
</evidence>
<keyword evidence="1" id="KW-0479">Metal-binding</keyword>
<organism evidence="5 6">
    <name type="scientific">Hymenochirus boettgeri</name>
    <name type="common">Congo dwarf clawed frog</name>
    <dbReference type="NCBI Taxonomy" id="247094"/>
    <lineage>
        <taxon>Eukaryota</taxon>
        <taxon>Metazoa</taxon>
        <taxon>Chordata</taxon>
        <taxon>Craniata</taxon>
        <taxon>Vertebrata</taxon>
        <taxon>Euteleostomi</taxon>
        <taxon>Amphibia</taxon>
        <taxon>Batrachia</taxon>
        <taxon>Anura</taxon>
        <taxon>Pipoidea</taxon>
        <taxon>Pipidae</taxon>
        <taxon>Pipinae</taxon>
        <taxon>Hymenochirus</taxon>
    </lineage>
</organism>
<dbReference type="GO" id="GO:0034440">
    <property type="term" value="P:lipid oxidation"/>
    <property type="evidence" value="ECO:0007669"/>
    <property type="project" value="InterPro"/>
</dbReference>
<dbReference type="EMBL" id="JAACNH010001263">
    <property type="protein sequence ID" value="KAG8430250.1"/>
    <property type="molecule type" value="Genomic_DNA"/>
</dbReference>
<evidence type="ECO:0000259" key="4">
    <source>
        <dbReference type="PROSITE" id="PS51393"/>
    </source>
</evidence>
<keyword evidence="6" id="KW-1185">Reference proteome</keyword>
<dbReference type="InterPro" id="IPR000907">
    <property type="entry name" value="LipOase"/>
</dbReference>
<dbReference type="GO" id="GO:0046872">
    <property type="term" value="F:metal ion binding"/>
    <property type="evidence" value="ECO:0007669"/>
    <property type="project" value="UniProtKB-KW"/>
</dbReference>
<evidence type="ECO:0000313" key="5">
    <source>
        <dbReference type="EMBL" id="KAG8430250.1"/>
    </source>
</evidence>
<reference evidence="5" key="1">
    <citation type="thesis" date="2020" institute="ProQuest LLC" country="789 East Eisenhower Parkway, Ann Arbor, MI, USA">
        <title>Comparative Genomics and Chromosome Evolution.</title>
        <authorList>
            <person name="Mudd A.B."/>
        </authorList>
    </citation>
    <scope>NUCLEOTIDE SEQUENCE</scope>
    <source>
        <strain evidence="5">Female2</strain>
        <tissue evidence="5">Blood</tissue>
    </source>
</reference>
<evidence type="ECO:0000256" key="3">
    <source>
        <dbReference type="ARBA" id="ARBA00023002"/>
    </source>
</evidence>